<keyword evidence="3" id="KW-1015">Disulfide bond</keyword>
<comment type="caution">
    <text evidence="6">The sequence shown here is derived from an EMBL/GenBank/DDBJ whole genome shotgun (WGS) entry which is preliminary data.</text>
</comment>
<dbReference type="EMBL" id="RQJO01000010">
    <property type="protein sequence ID" value="RRB01213.1"/>
    <property type="molecule type" value="Genomic_DNA"/>
</dbReference>
<protein>
    <submittedName>
        <fullName evidence="6">TlpA family protein disulfide reductase</fullName>
    </submittedName>
</protein>
<keyword evidence="2" id="KW-0201">Cytochrome c-type biogenesis</keyword>
<keyword evidence="7" id="KW-1185">Reference proteome</keyword>
<evidence type="ECO:0000256" key="1">
    <source>
        <dbReference type="ARBA" id="ARBA00004196"/>
    </source>
</evidence>
<dbReference type="InterPro" id="IPR017937">
    <property type="entry name" value="Thioredoxin_CS"/>
</dbReference>
<proteinExistence type="predicted"/>
<dbReference type="InterPro" id="IPR013766">
    <property type="entry name" value="Thioredoxin_domain"/>
</dbReference>
<dbReference type="InterPro" id="IPR036249">
    <property type="entry name" value="Thioredoxin-like_sf"/>
</dbReference>
<reference evidence="6 7" key="1">
    <citation type="submission" date="2018-11" db="EMBL/GenBank/DDBJ databases">
        <authorList>
            <person name="Zhou Z."/>
            <person name="Wang G."/>
        </authorList>
    </citation>
    <scope>NUCLEOTIDE SEQUENCE [LARGE SCALE GENOMIC DNA]</scope>
    <source>
        <strain evidence="6 7">KCTC52004</strain>
    </source>
</reference>
<dbReference type="PROSITE" id="PS00194">
    <property type="entry name" value="THIOREDOXIN_1"/>
    <property type="match status" value="1"/>
</dbReference>
<dbReference type="Pfam" id="PF13905">
    <property type="entry name" value="Thioredoxin_8"/>
    <property type="match status" value="1"/>
</dbReference>
<dbReference type="PANTHER" id="PTHR42852:SF6">
    <property type="entry name" value="THIOL:DISULFIDE INTERCHANGE PROTEIN DSBE"/>
    <property type="match status" value="1"/>
</dbReference>
<evidence type="ECO:0000313" key="6">
    <source>
        <dbReference type="EMBL" id="RRB01213.1"/>
    </source>
</evidence>
<dbReference type="Proteomes" id="UP000271925">
    <property type="component" value="Unassembled WGS sequence"/>
</dbReference>
<name>A0A3P1BK02_9BACT</name>
<feature type="domain" description="Thioredoxin" evidence="5">
    <location>
        <begin position="264"/>
        <end position="407"/>
    </location>
</feature>
<dbReference type="GO" id="GO:0017004">
    <property type="term" value="P:cytochrome complex assembly"/>
    <property type="evidence" value="ECO:0007669"/>
    <property type="project" value="UniProtKB-KW"/>
</dbReference>
<accession>A0A3P1BK02</accession>
<dbReference type="OrthoDB" id="6399635at2"/>
<evidence type="ECO:0000259" key="5">
    <source>
        <dbReference type="PROSITE" id="PS51352"/>
    </source>
</evidence>
<dbReference type="PROSITE" id="PS51352">
    <property type="entry name" value="THIOREDOXIN_2"/>
    <property type="match status" value="1"/>
</dbReference>
<dbReference type="AlphaFoldDB" id="A0A3P1BK02"/>
<dbReference type="PANTHER" id="PTHR42852">
    <property type="entry name" value="THIOL:DISULFIDE INTERCHANGE PROTEIN DSBE"/>
    <property type="match status" value="1"/>
</dbReference>
<gene>
    <name evidence="6" type="ORF">EHT25_23865</name>
</gene>
<dbReference type="CDD" id="cd02966">
    <property type="entry name" value="TlpA_like_family"/>
    <property type="match status" value="1"/>
</dbReference>
<evidence type="ECO:0000256" key="2">
    <source>
        <dbReference type="ARBA" id="ARBA00022748"/>
    </source>
</evidence>
<organism evidence="6 7">
    <name type="scientific">Larkinella rosea</name>
    <dbReference type="NCBI Taxonomy" id="2025312"/>
    <lineage>
        <taxon>Bacteria</taxon>
        <taxon>Pseudomonadati</taxon>
        <taxon>Bacteroidota</taxon>
        <taxon>Cytophagia</taxon>
        <taxon>Cytophagales</taxon>
        <taxon>Spirosomataceae</taxon>
        <taxon>Larkinella</taxon>
    </lineage>
</organism>
<dbReference type="GO" id="GO:0030313">
    <property type="term" value="C:cell envelope"/>
    <property type="evidence" value="ECO:0007669"/>
    <property type="project" value="UniProtKB-SubCell"/>
</dbReference>
<evidence type="ECO:0000256" key="3">
    <source>
        <dbReference type="ARBA" id="ARBA00023157"/>
    </source>
</evidence>
<dbReference type="SUPFAM" id="SSF52833">
    <property type="entry name" value="Thioredoxin-like"/>
    <property type="match status" value="1"/>
</dbReference>
<keyword evidence="4" id="KW-0676">Redox-active center</keyword>
<evidence type="ECO:0000256" key="4">
    <source>
        <dbReference type="ARBA" id="ARBA00023284"/>
    </source>
</evidence>
<dbReference type="Gene3D" id="3.40.30.10">
    <property type="entry name" value="Glutaredoxin"/>
    <property type="match status" value="1"/>
</dbReference>
<dbReference type="InterPro" id="IPR012336">
    <property type="entry name" value="Thioredoxin-like_fold"/>
</dbReference>
<dbReference type="InterPro" id="IPR050553">
    <property type="entry name" value="Thioredoxin_ResA/DsbE_sf"/>
</dbReference>
<sequence length="407" mass="46358">MKNWLLITCIQFLIGSSLDAFSQHQSQAYLLTSVFDSTANSFTYIHPAKNHINVKLPKLESKYYSLSRSIKLPDFNTEIAVLIGRTTSNVDYIIIDANFNQDLSDDQVVYFPDTLKSPTKGNYKRFTTDLKIAGKTLPIQFDYSIIKPVQLNIDHGDPLENKIHFMVRPYQYRYTQLKVDTASYKLVLFSKNIFDFSKTSSYLLVVPDRIDIKTIKSTYKADNKYVKGDIILVGNSKFLFEKISPAGDSIYLESMNLKSDVYGSKVGFLAADFSGSDVMSNAPVLSQKLKGKYILLDFWGTWCAPCLKILPDLKKLHTTLDKQKITMIGVCYDKNIGIVENFLKKREIDWTQLFDSQTNSIYAIQFSVSSYPTFIVIDPSGKIVFKDEGLTGFQRLSEQIEMIITKN</sequence>
<dbReference type="RefSeq" id="WP_124877675.1">
    <property type="nucleotide sequence ID" value="NZ_RQJO01000010.1"/>
</dbReference>
<evidence type="ECO:0000313" key="7">
    <source>
        <dbReference type="Proteomes" id="UP000271925"/>
    </source>
</evidence>
<comment type="subcellular location">
    <subcellularLocation>
        <location evidence="1">Cell envelope</location>
    </subcellularLocation>
</comment>